<dbReference type="GO" id="GO:0005634">
    <property type="term" value="C:nucleus"/>
    <property type="evidence" value="ECO:0007669"/>
    <property type="project" value="TreeGrafter"/>
</dbReference>
<organism evidence="4 5">
    <name type="scientific">Cladonia borealis</name>
    <dbReference type="NCBI Taxonomy" id="184061"/>
    <lineage>
        <taxon>Eukaryota</taxon>
        <taxon>Fungi</taxon>
        <taxon>Dikarya</taxon>
        <taxon>Ascomycota</taxon>
        <taxon>Pezizomycotina</taxon>
        <taxon>Lecanoromycetes</taxon>
        <taxon>OSLEUM clade</taxon>
        <taxon>Lecanoromycetidae</taxon>
        <taxon>Lecanorales</taxon>
        <taxon>Lecanorineae</taxon>
        <taxon>Cladoniaceae</taxon>
        <taxon>Cladonia</taxon>
    </lineage>
</organism>
<reference evidence="4" key="1">
    <citation type="submission" date="2023-03" db="EMBL/GenBank/DDBJ databases">
        <title>Complete genome of Cladonia borealis.</title>
        <authorList>
            <person name="Park H."/>
        </authorList>
    </citation>
    <scope>NUCLEOTIDE SEQUENCE</scope>
    <source>
        <strain evidence="4">ANT050790</strain>
    </source>
</reference>
<evidence type="ECO:0000313" key="4">
    <source>
        <dbReference type="EMBL" id="KAK0515310.1"/>
    </source>
</evidence>
<dbReference type="PROSITE" id="PS50297">
    <property type="entry name" value="ANK_REP_REGION"/>
    <property type="match status" value="2"/>
</dbReference>
<dbReference type="PANTHER" id="PTHR44167:SF24">
    <property type="entry name" value="SERINE_THREONINE-PROTEIN KINASE CHK2"/>
    <property type="match status" value="1"/>
</dbReference>
<dbReference type="SMART" id="SM00220">
    <property type="entry name" value="S_TKc"/>
    <property type="match status" value="1"/>
</dbReference>
<dbReference type="InterPro" id="IPR036770">
    <property type="entry name" value="Ankyrin_rpt-contain_sf"/>
</dbReference>
<dbReference type="GO" id="GO:0005524">
    <property type="term" value="F:ATP binding"/>
    <property type="evidence" value="ECO:0007669"/>
    <property type="project" value="InterPro"/>
</dbReference>
<dbReference type="PROSITE" id="PS50011">
    <property type="entry name" value="PROTEIN_KINASE_DOM"/>
    <property type="match status" value="1"/>
</dbReference>
<dbReference type="PANTHER" id="PTHR44167">
    <property type="entry name" value="OVARIAN-SPECIFIC SERINE/THREONINE-PROTEIN KINASE LOK-RELATED"/>
    <property type="match status" value="1"/>
</dbReference>
<dbReference type="GO" id="GO:0044773">
    <property type="term" value="P:mitotic DNA damage checkpoint signaling"/>
    <property type="evidence" value="ECO:0007669"/>
    <property type="project" value="TreeGrafter"/>
</dbReference>
<dbReference type="SUPFAM" id="SSF48403">
    <property type="entry name" value="Ankyrin repeat"/>
    <property type="match status" value="1"/>
</dbReference>
<dbReference type="PRINTS" id="PR01415">
    <property type="entry name" value="ANKYRIN"/>
</dbReference>
<dbReference type="Pfam" id="PF00023">
    <property type="entry name" value="Ank"/>
    <property type="match status" value="1"/>
</dbReference>
<sequence>MAYDFDKAPEDFSFSSVATGTKGNGAAAPRNPLSRAGSEQVVSPTQPRSLFGRQDSGSSVQSPETPPFSPTQPRNFFGRQDSQTSVTSPLTLPPDPISENPFHLADFFSDHGEPRIAYSDLEIHEISRCLKFADQHEWSDAPRLYTVLRTIGQLSVLDILLDEGINDLLFPFTPTSVPKILSPDLRLLFLDAQELVLTKAVDLETGSKRHTHFGKDDAFPFIIRGKLGRGGCANVDKIYNPLSKREFARKRFRRGRGQSKGEIDNFKNELQVLKRIQHDHCIKLVASYTDSKYFGLIMSPIAECNLAEYFAQISDDPEKLGILRKFYGCLASSLRYLHESRIRHRDIKPENILVKNDRVYLTDFGIALDWESLGRSTTTDDAGKTWIYCAPEVAQYEKRNLSSDVWSLGCVFLEMTTVLKGHSIIEMQEFFKGLHGSYRFYKCKSGIAEWANVLRASGSASDNLPLKLIGCMLRIEPKSRPSAEDVYQEITSQAQRNEDDAQRFIGGCCIDCCVVDSDSDSDAESDPDTDYWAESHDDEATPPPTPSLKLAQIDVGAGEAANAKDAFRPVEPPTNPALSKPLSPKINEPAIRGRTARPSAPAIDTGGSWSPTSPIGNKISVPYPSFSRAHSKEALRPLEIDTGLQQNSTEQKPAGVARVEGLGLESKYSVSQNATVETRLSLPRITMDQEAMVDDLEINIVGADDTAGDAKNLAAEMTAALLASRSRRTSAASDMPRPTSSGVLNAFSENAKNLKGWQTIGLVNNLPVLGPQSWAQPSTFVNDVKSDRFFMTYLQSNYKDCYDVVSVSTPEHVTLLVEMLLRNGLKLDAWVHVDEEGISPLFRVLDWGERYQSLFKIMVNSGANLSYETTTDFRNPLSQAAGKGYIWALKILVDAGADLQKHTRRIALVDAAENNHLETVKYLVNILEVEPDLKGTDGRTALRAASINGHVEIMKFLVETCRDKIDIENRVNDQSILYDACIGGKTEVVRILLDYGADPNATSGVKTGKWTPLIKAVQASNIEMVQLLIDRDAKISANTLPIVSGAGPLGTNAMNEAKKCGNAKIIKLLSDERKTRAIVKRYQSVKKKKNGAPPRVEVESEEE</sequence>
<dbReference type="AlphaFoldDB" id="A0AA39V9E8"/>
<dbReference type="InterPro" id="IPR008271">
    <property type="entry name" value="Ser/Thr_kinase_AS"/>
</dbReference>
<dbReference type="PROSITE" id="PS50088">
    <property type="entry name" value="ANK_REPEAT"/>
    <property type="match status" value="2"/>
</dbReference>
<dbReference type="Pfam" id="PF00069">
    <property type="entry name" value="Pkinase"/>
    <property type="match status" value="1"/>
</dbReference>
<evidence type="ECO:0000256" key="1">
    <source>
        <dbReference type="PROSITE-ProRule" id="PRU00023"/>
    </source>
</evidence>
<dbReference type="InterPro" id="IPR011009">
    <property type="entry name" value="Kinase-like_dom_sf"/>
</dbReference>
<dbReference type="SUPFAM" id="SSF56112">
    <property type="entry name" value="Protein kinase-like (PK-like)"/>
    <property type="match status" value="1"/>
</dbReference>
<feature type="region of interest" description="Disordered" evidence="2">
    <location>
        <begin position="565"/>
        <end position="616"/>
    </location>
</feature>
<name>A0AA39V9E8_9LECA</name>
<feature type="region of interest" description="Disordered" evidence="2">
    <location>
        <begin position="1084"/>
        <end position="1103"/>
    </location>
</feature>
<feature type="compositionally biased region" description="Acidic residues" evidence="2">
    <location>
        <begin position="519"/>
        <end position="531"/>
    </location>
</feature>
<dbReference type="Pfam" id="PF12796">
    <property type="entry name" value="Ank_2"/>
    <property type="match status" value="1"/>
</dbReference>
<dbReference type="InterPro" id="IPR000719">
    <property type="entry name" value="Prot_kinase_dom"/>
</dbReference>
<gene>
    <name evidence="4" type="ORF">JMJ35_002689</name>
</gene>
<feature type="region of interest" description="Disordered" evidence="2">
    <location>
        <begin position="1"/>
        <end position="95"/>
    </location>
</feature>
<dbReference type="GO" id="GO:0005737">
    <property type="term" value="C:cytoplasm"/>
    <property type="evidence" value="ECO:0007669"/>
    <property type="project" value="TreeGrafter"/>
</dbReference>
<evidence type="ECO:0000259" key="3">
    <source>
        <dbReference type="PROSITE" id="PS50011"/>
    </source>
</evidence>
<feature type="repeat" description="ANK" evidence="1">
    <location>
        <begin position="937"/>
        <end position="959"/>
    </location>
</feature>
<feature type="repeat" description="ANK" evidence="1">
    <location>
        <begin position="972"/>
        <end position="1004"/>
    </location>
</feature>
<feature type="compositionally biased region" description="Polar residues" evidence="2">
    <location>
        <begin position="80"/>
        <end position="90"/>
    </location>
</feature>
<evidence type="ECO:0000313" key="5">
    <source>
        <dbReference type="Proteomes" id="UP001166286"/>
    </source>
</evidence>
<keyword evidence="5" id="KW-1185">Reference proteome</keyword>
<dbReference type="Gene3D" id="3.30.200.20">
    <property type="entry name" value="Phosphorylase Kinase, domain 1"/>
    <property type="match status" value="1"/>
</dbReference>
<feature type="domain" description="Protein kinase" evidence="3">
    <location>
        <begin position="221"/>
        <end position="505"/>
    </location>
</feature>
<comment type="caution">
    <text evidence="4">The sequence shown here is derived from an EMBL/GenBank/DDBJ whole genome shotgun (WGS) entry which is preliminary data.</text>
</comment>
<feature type="compositionally biased region" description="Basic and acidic residues" evidence="2">
    <location>
        <begin position="1"/>
        <end position="10"/>
    </location>
</feature>
<dbReference type="Gene3D" id="1.25.40.20">
    <property type="entry name" value="Ankyrin repeat-containing domain"/>
    <property type="match status" value="2"/>
</dbReference>
<dbReference type="Proteomes" id="UP001166286">
    <property type="component" value="Unassembled WGS sequence"/>
</dbReference>
<feature type="region of interest" description="Disordered" evidence="2">
    <location>
        <begin position="519"/>
        <end position="547"/>
    </location>
</feature>
<dbReference type="Gene3D" id="1.10.510.10">
    <property type="entry name" value="Transferase(Phosphotransferase) domain 1"/>
    <property type="match status" value="1"/>
</dbReference>
<dbReference type="InterPro" id="IPR002110">
    <property type="entry name" value="Ankyrin_rpt"/>
</dbReference>
<proteinExistence type="predicted"/>
<dbReference type="GO" id="GO:0004674">
    <property type="term" value="F:protein serine/threonine kinase activity"/>
    <property type="evidence" value="ECO:0007669"/>
    <property type="project" value="TreeGrafter"/>
</dbReference>
<evidence type="ECO:0000256" key="2">
    <source>
        <dbReference type="SAM" id="MobiDB-lite"/>
    </source>
</evidence>
<dbReference type="SMART" id="SM00248">
    <property type="entry name" value="ANK"/>
    <property type="match status" value="7"/>
</dbReference>
<dbReference type="PROSITE" id="PS00108">
    <property type="entry name" value="PROTEIN_KINASE_ST"/>
    <property type="match status" value="1"/>
</dbReference>
<dbReference type="EMBL" id="JAFEKC020000004">
    <property type="protein sequence ID" value="KAK0515310.1"/>
    <property type="molecule type" value="Genomic_DNA"/>
</dbReference>
<protein>
    <recommendedName>
        <fullName evidence="3">Protein kinase domain-containing protein</fullName>
    </recommendedName>
</protein>
<dbReference type="CDD" id="cd00180">
    <property type="entry name" value="PKc"/>
    <property type="match status" value="1"/>
</dbReference>
<accession>A0AA39V9E8</accession>
<keyword evidence="1" id="KW-0040">ANK repeat</keyword>